<evidence type="ECO:0000313" key="3">
    <source>
        <dbReference type="Proteomes" id="UP001279734"/>
    </source>
</evidence>
<sequence>MKNITSQNSGSNPLHPKIAALQCTSSNKENHQSRIKNPHSYGSYSNFAISASLRTSKSPKESRITSIHIQSSKSRSIDNISQEYLQRALSRSPKKKETNFSTYQIHANRTEVSMRKQGNRHLKYLPKTKTSDSRPFQDLVAETCIIRNQVSTSYKDFCHLNAVPWAFSKTTMRPPWQKQRENSIEQPQQKGKAGWHQSNILQRTKKY</sequence>
<evidence type="ECO:0000313" key="2">
    <source>
        <dbReference type="EMBL" id="GMH31765.1"/>
    </source>
</evidence>
<dbReference type="AlphaFoldDB" id="A0AAD3TLH4"/>
<feature type="compositionally biased region" description="Polar residues" evidence="1">
    <location>
        <begin position="196"/>
        <end position="207"/>
    </location>
</feature>
<dbReference type="Proteomes" id="UP001279734">
    <property type="component" value="Unassembled WGS sequence"/>
</dbReference>
<name>A0AAD3TLH4_NEPGR</name>
<proteinExistence type="predicted"/>
<feature type="region of interest" description="Disordered" evidence="1">
    <location>
        <begin position="173"/>
        <end position="207"/>
    </location>
</feature>
<protein>
    <submittedName>
        <fullName evidence="2">Uncharacterized protein</fullName>
    </submittedName>
</protein>
<keyword evidence="3" id="KW-1185">Reference proteome</keyword>
<comment type="caution">
    <text evidence="2">The sequence shown here is derived from an EMBL/GenBank/DDBJ whole genome shotgun (WGS) entry which is preliminary data.</text>
</comment>
<gene>
    <name evidence="2" type="ORF">Nepgr_033609</name>
</gene>
<accession>A0AAD3TLH4</accession>
<evidence type="ECO:0000256" key="1">
    <source>
        <dbReference type="SAM" id="MobiDB-lite"/>
    </source>
</evidence>
<organism evidence="2 3">
    <name type="scientific">Nepenthes gracilis</name>
    <name type="common">Slender pitcher plant</name>
    <dbReference type="NCBI Taxonomy" id="150966"/>
    <lineage>
        <taxon>Eukaryota</taxon>
        <taxon>Viridiplantae</taxon>
        <taxon>Streptophyta</taxon>
        <taxon>Embryophyta</taxon>
        <taxon>Tracheophyta</taxon>
        <taxon>Spermatophyta</taxon>
        <taxon>Magnoliopsida</taxon>
        <taxon>eudicotyledons</taxon>
        <taxon>Gunneridae</taxon>
        <taxon>Pentapetalae</taxon>
        <taxon>Caryophyllales</taxon>
        <taxon>Nepenthaceae</taxon>
        <taxon>Nepenthes</taxon>
    </lineage>
</organism>
<dbReference type="EMBL" id="BSYO01000041">
    <property type="protein sequence ID" value="GMH31765.1"/>
    <property type="molecule type" value="Genomic_DNA"/>
</dbReference>
<reference evidence="2" key="1">
    <citation type="submission" date="2023-05" db="EMBL/GenBank/DDBJ databases">
        <title>Nepenthes gracilis genome sequencing.</title>
        <authorList>
            <person name="Fukushima K."/>
        </authorList>
    </citation>
    <scope>NUCLEOTIDE SEQUENCE</scope>
    <source>
        <strain evidence="2">SING2019-196</strain>
    </source>
</reference>